<accession>A0ABT9ILP2</accession>
<name>A0ABT9ILP2_9MICC</name>
<dbReference type="Proteomes" id="UP001232725">
    <property type="component" value="Unassembled WGS sequence"/>
</dbReference>
<keyword evidence="1" id="KW-0812">Transmembrane</keyword>
<dbReference type="Pfam" id="PF13399">
    <property type="entry name" value="LytR_C"/>
    <property type="match status" value="1"/>
</dbReference>
<keyword evidence="1" id="KW-1133">Transmembrane helix</keyword>
<dbReference type="EMBL" id="JAVALS010000002">
    <property type="protein sequence ID" value="MDP5226513.1"/>
    <property type="molecule type" value="Genomic_DNA"/>
</dbReference>
<evidence type="ECO:0000256" key="1">
    <source>
        <dbReference type="SAM" id="Phobius"/>
    </source>
</evidence>
<dbReference type="RefSeq" id="WP_305995558.1">
    <property type="nucleotide sequence ID" value="NZ_JAVALS010000002.1"/>
</dbReference>
<evidence type="ECO:0000313" key="4">
    <source>
        <dbReference type="Proteomes" id="UP001232725"/>
    </source>
</evidence>
<dbReference type="InterPro" id="IPR027381">
    <property type="entry name" value="LytR/CpsA/Psr_C"/>
</dbReference>
<evidence type="ECO:0000313" key="3">
    <source>
        <dbReference type="EMBL" id="MDP5226513.1"/>
    </source>
</evidence>
<keyword evidence="1" id="KW-0472">Membrane</keyword>
<feature type="transmembrane region" description="Helical" evidence="1">
    <location>
        <begin position="44"/>
        <end position="71"/>
    </location>
</feature>
<comment type="caution">
    <text evidence="3">The sequence shown here is derived from an EMBL/GenBank/DDBJ whole genome shotgun (WGS) entry which is preliminary data.</text>
</comment>
<dbReference type="Gene3D" id="3.30.70.2390">
    <property type="match status" value="1"/>
</dbReference>
<organism evidence="3 4">
    <name type="scientific">Arthrobacter horti</name>
    <dbReference type="NCBI Taxonomy" id="3068273"/>
    <lineage>
        <taxon>Bacteria</taxon>
        <taxon>Bacillati</taxon>
        <taxon>Actinomycetota</taxon>
        <taxon>Actinomycetes</taxon>
        <taxon>Micrococcales</taxon>
        <taxon>Micrococcaceae</taxon>
        <taxon>Arthrobacter</taxon>
    </lineage>
</organism>
<protein>
    <submittedName>
        <fullName evidence="3">LytR C-terminal domain-containing protein</fullName>
    </submittedName>
</protein>
<feature type="domain" description="LytR/CpsA/Psr regulator C-terminal" evidence="2">
    <location>
        <begin position="96"/>
        <end position="179"/>
    </location>
</feature>
<gene>
    <name evidence="3" type="ORF">Q9R02_05025</name>
</gene>
<reference evidence="3 4" key="1">
    <citation type="submission" date="2023-08" db="EMBL/GenBank/DDBJ databases">
        <title>Arthrobacter horti sp. nov., isolated from forest soil.</title>
        <authorList>
            <person name="Park M."/>
        </authorList>
    </citation>
    <scope>NUCLEOTIDE SEQUENCE [LARGE SCALE GENOMIC DNA]</scope>
    <source>
        <strain evidence="3 4">YJM1</strain>
    </source>
</reference>
<evidence type="ECO:0000259" key="2">
    <source>
        <dbReference type="Pfam" id="PF13399"/>
    </source>
</evidence>
<keyword evidence="4" id="KW-1185">Reference proteome</keyword>
<sequence>MKDRDPEWLHGSHVVSGRELEETFSPELDDAAQGRRFRLRLRHAVVLVLLLILIVGGIGAVFSIQMGLLVLPQATSSPTPTSLCPAEPLTPLAPASVKVNVYNATTAAGLAAGVSDELKARKFVVGTVDNTTMNLKGPVAVISGADGHAAALAVQRQFPGADYYQDTRTDGSVDVILLPGYKEMAEAGKVSQAPGALLCPRGTATASPSASGR</sequence>
<proteinExistence type="predicted"/>